<evidence type="ECO:0000256" key="1">
    <source>
        <dbReference type="SAM" id="MobiDB-lite"/>
    </source>
</evidence>
<keyword evidence="2" id="KW-1133">Transmembrane helix</keyword>
<dbReference type="VEuPathDB" id="FungiDB:FOC1_g10009053"/>
<gene>
    <name evidence="3" type="ORF">FOC1_g10009053</name>
</gene>
<dbReference type="HOGENOM" id="CLU_2372845_0_0_1"/>
<feature type="region of interest" description="Disordered" evidence="1">
    <location>
        <begin position="1"/>
        <end position="24"/>
    </location>
</feature>
<feature type="transmembrane region" description="Helical" evidence="2">
    <location>
        <begin position="34"/>
        <end position="54"/>
    </location>
</feature>
<dbReference type="AlphaFoldDB" id="N4TV88"/>
<organism evidence="3 4">
    <name type="scientific">Fusarium oxysporum f. sp. cubense (strain race 1)</name>
    <name type="common">Panama disease fungus</name>
    <dbReference type="NCBI Taxonomy" id="1229664"/>
    <lineage>
        <taxon>Eukaryota</taxon>
        <taxon>Fungi</taxon>
        <taxon>Dikarya</taxon>
        <taxon>Ascomycota</taxon>
        <taxon>Pezizomycotina</taxon>
        <taxon>Sordariomycetes</taxon>
        <taxon>Hypocreomycetidae</taxon>
        <taxon>Hypocreales</taxon>
        <taxon>Nectriaceae</taxon>
        <taxon>Fusarium</taxon>
        <taxon>Fusarium oxysporum species complex</taxon>
    </lineage>
</organism>
<dbReference type="EMBL" id="KB731255">
    <property type="protein sequence ID" value="ENH63162.1"/>
    <property type="molecule type" value="Genomic_DNA"/>
</dbReference>
<name>N4TV88_FUSC1</name>
<dbReference type="Proteomes" id="UP000016928">
    <property type="component" value="Unassembled WGS sequence"/>
</dbReference>
<evidence type="ECO:0000313" key="3">
    <source>
        <dbReference type="EMBL" id="ENH63162.1"/>
    </source>
</evidence>
<evidence type="ECO:0000256" key="2">
    <source>
        <dbReference type="SAM" id="Phobius"/>
    </source>
</evidence>
<sequence length="95" mass="10608">MSGQFRKNSLGPLSASDIESDQSLPVPATPCFTLLYVNIVLAVLQWCLSFLDLDDKDQFQEYLSRILFNIVVILAPAGLGRLYITTLIISILRFS</sequence>
<reference evidence="4" key="2">
    <citation type="journal article" date="2014" name="PLoS ONE">
        <title>Genome and Transcriptome Analysis of the Fungal Pathogen Fusarium oxysporum f. sp. cubense Causing Banana Vascular Wilt Disease.</title>
        <authorList>
            <person name="Guo L."/>
            <person name="Han L."/>
            <person name="Yang L."/>
            <person name="Zeng H."/>
            <person name="Fan D."/>
            <person name="Zhu Y."/>
            <person name="Feng Y."/>
            <person name="Wang G."/>
            <person name="Peng C."/>
            <person name="Jiang X."/>
            <person name="Zhou D."/>
            <person name="Ni P."/>
            <person name="Liang C."/>
            <person name="Liu L."/>
            <person name="Wang J."/>
            <person name="Mao C."/>
            <person name="Fang X."/>
            <person name="Peng M."/>
            <person name="Huang J."/>
        </authorList>
    </citation>
    <scope>NUCLEOTIDE SEQUENCE [LARGE SCALE GENOMIC DNA]</scope>
    <source>
        <strain evidence="4">race 1</strain>
    </source>
</reference>
<reference evidence="4" key="1">
    <citation type="submission" date="2012-09" db="EMBL/GenBank/DDBJ databases">
        <title>Genome sequencing and comparative transcriptomics of race 1 and race 4 of banana pathogen: Fusarium oxysporum f. sp. cubense.</title>
        <authorList>
            <person name="Fang X."/>
            <person name="Huang J."/>
        </authorList>
    </citation>
    <scope>NUCLEOTIDE SEQUENCE [LARGE SCALE GENOMIC DNA]</scope>
    <source>
        <strain evidence="4">race 1</strain>
    </source>
</reference>
<protein>
    <submittedName>
        <fullName evidence="3">Uncharacterized protein</fullName>
    </submittedName>
</protein>
<feature type="transmembrane region" description="Helical" evidence="2">
    <location>
        <begin position="66"/>
        <end position="92"/>
    </location>
</feature>
<accession>N4TV88</accession>
<proteinExistence type="predicted"/>
<keyword evidence="2" id="KW-0472">Membrane</keyword>
<keyword evidence="2" id="KW-0812">Transmembrane</keyword>
<evidence type="ECO:0000313" key="4">
    <source>
        <dbReference type="Proteomes" id="UP000016928"/>
    </source>
</evidence>